<evidence type="ECO:0000259" key="5">
    <source>
        <dbReference type="SMART" id="SM00895"/>
    </source>
</evidence>
<dbReference type="PANTHER" id="PTHR43537:SF51">
    <property type="entry name" value="HTH-TYPE TRANSCRIPTIONAL REGULATOR LGOR-RELATED"/>
    <property type="match status" value="1"/>
</dbReference>
<evidence type="ECO:0000256" key="1">
    <source>
        <dbReference type="ARBA" id="ARBA00023015"/>
    </source>
</evidence>
<dbReference type="Gene3D" id="1.10.10.10">
    <property type="entry name" value="Winged helix-like DNA-binding domain superfamily/Winged helix DNA-binding domain"/>
    <property type="match status" value="2"/>
</dbReference>
<reference evidence="6" key="1">
    <citation type="submission" date="2020-03" db="EMBL/GenBank/DDBJ databases">
        <title>Genome of Pelagibius litoralis DSM 21314T.</title>
        <authorList>
            <person name="Wang G."/>
        </authorList>
    </citation>
    <scope>NUCLEOTIDE SEQUENCE</scope>
    <source>
        <strain evidence="6">DSM 21314</strain>
    </source>
</reference>
<organism evidence="6 7">
    <name type="scientific">Pelagibius litoralis</name>
    <dbReference type="NCBI Taxonomy" id="374515"/>
    <lineage>
        <taxon>Bacteria</taxon>
        <taxon>Pseudomonadati</taxon>
        <taxon>Pseudomonadota</taxon>
        <taxon>Alphaproteobacteria</taxon>
        <taxon>Rhodospirillales</taxon>
        <taxon>Rhodovibrionaceae</taxon>
        <taxon>Pelagibius</taxon>
    </lineage>
</organism>
<dbReference type="GO" id="GO:0003677">
    <property type="term" value="F:DNA binding"/>
    <property type="evidence" value="ECO:0007669"/>
    <property type="project" value="UniProtKB-KW"/>
</dbReference>
<dbReference type="SUPFAM" id="SSF48008">
    <property type="entry name" value="GntR ligand-binding domain-like"/>
    <property type="match status" value="1"/>
</dbReference>
<dbReference type="SUPFAM" id="SSF46785">
    <property type="entry name" value="Winged helix' DNA-binding domain"/>
    <property type="match status" value="2"/>
</dbReference>
<proteinExistence type="predicted"/>
<dbReference type="PANTHER" id="PTHR43537">
    <property type="entry name" value="TRANSCRIPTIONAL REGULATOR, GNTR FAMILY"/>
    <property type="match status" value="1"/>
</dbReference>
<dbReference type="SMART" id="SM00895">
    <property type="entry name" value="FCD"/>
    <property type="match status" value="1"/>
</dbReference>
<evidence type="ECO:0000256" key="3">
    <source>
        <dbReference type="ARBA" id="ARBA00023163"/>
    </source>
</evidence>
<dbReference type="RefSeq" id="WP_167227364.1">
    <property type="nucleotide sequence ID" value="NZ_JAAQPH010000015.1"/>
</dbReference>
<evidence type="ECO:0000313" key="7">
    <source>
        <dbReference type="Proteomes" id="UP000761264"/>
    </source>
</evidence>
<feature type="domain" description="GntR C-terminal" evidence="5">
    <location>
        <begin position="157"/>
        <end position="285"/>
    </location>
</feature>
<dbReference type="Pfam" id="PF07729">
    <property type="entry name" value="FCD"/>
    <property type="match status" value="1"/>
</dbReference>
<dbReference type="InterPro" id="IPR000524">
    <property type="entry name" value="Tscrpt_reg_HTH_GntR"/>
</dbReference>
<dbReference type="EMBL" id="JAAQPH010000015">
    <property type="protein sequence ID" value="NIA70590.1"/>
    <property type="molecule type" value="Genomic_DNA"/>
</dbReference>
<sequence length="300" mass="34721">MARTDVRFRAAFNSLLDICNTRKVGDSLPSEVALADELGVSRTVVRAALQGVHDKAIIRWDGRDKAVLRRATRADRLSKREELASIEELEVSFLEWVLRFDVPPETVLNITQLSKQFSVAPHTLQEFLAGLARFGLVERRERGGWILRGFTRDFAVELSDFRSVLELHAIKQLVRRPKDDPIWEALKTLEQQHLDLLARIDTNFQDFSRLDEAFHTTINTAFSNRFVFEFQRVISLIFHYHFQWNKSDERQRNEDAIKEHLAYIDGLRSGDPKIAERAALSHLETSKLTLLRSLKDHNFS</sequence>
<evidence type="ECO:0000259" key="4">
    <source>
        <dbReference type="SMART" id="SM00345"/>
    </source>
</evidence>
<evidence type="ECO:0000313" key="6">
    <source>
        <dbReference type="EMBL" id="NIA70590.1"/>
    </source>
</evidence>
<feature type="domain" description="HTH gntR-type" evidence="4">
    <location>
        <begin position="89"/>
        <end position="147"/>
    </location>
</feature>
<keyword evidence="1" id="KW-0805">Transcription regulation</keyword>
<dbReference type="Proteomes" id="UP000761264">
    <property type="component" value="Unassembled WGS sequence"/>
</dbReference>
<keyword evidence="3" id="KW-0804">Transcription</keyword>
<comment type="caution">
    <text evidence="6">The sequence shown here is derived from an EMBL/GenBank/DDBJ whole genome shotgun (WGS) entry which is preliminary data.</text>
</comment>
<dbReference type="Pfam" id="PF00392">
    <property type="entry name" value="GntR"/>
    <property type="match status" value="1"/>
</dbReference>
<dbReference type="InterPro" id="IPR036390">
    <property type="entry name" value="WH_DNA-bd_sf"/>
</dbReference>
<dbReference type="GO" id="GO:0003700">
    <property type="term" value="F:DNA-binding transcription factor activity"/>
    <property type="evidence" value="ECO:0007669"/>
    <property type="project" value="InterPro"/>
</dbReference>
<dbReference type="InterPro" id="IPR008920">
    <property type="entry name" value="TF_FadR/GntR_C"/>
</dbReference>
<accession>A0A967KE65</accession>
<dbReference type="InterPro" id="IPR011711">
    <property type="entry name" value="GntR_C"/>
</dbReference>
<protein>
    <submittedName>
        <fullName evidence="6">GntR family transcriptional regulator</fullName>
    </submittedName>
</protein>
<gene>
    <name evidence="6" type="ORF">HBA54_18495</name>
</gene>
<dbReference type="SMART" id="SM00345">
    <property type="entry name" value="HTH_GNTR"/>
    <property type="match status" value="2"/>
</dbReference>
<keyword evidence="2" id="KW-0238">DNA-binding</keyword>
<evidence type="ECO:0000256" key="2">
    <source>
        <dbReference type="ARBA" id="ARBA00023125"/>
    </source>
</evidence>
<dbReference type="PRINTS" id="PR00035">
    <property type="entry name" value="HTHGNTR"/>
</dbReference>
<dbReference type="InterPro" id="IPR036388">
    <property type="entry name" value="WH-like_DNA-bd_sf"/>
</dbReference>
<dbReference type="AlphaFoldDB" id="A0A967KE65"/>
<dbReference type="Gene3D" id="1.20.120.530">
    <property type="entry name" value="GntR ligand-binding domain-like"/>
    <property type="match status" value="1"/>
</dbReference>
<name>A0A967KE65_9PROT</name>
<feature type="domain" description="HTH gntR-type" evidence="4">
    <location>
        <begin position="11"/>
        <end position="67"/>
    </location>
</feature>
<keyword evidence="7" id="KW-1185">Reference proteome</keyword>